<dbReference type="InterPro" id="IPR020846">
    <property type="entry name" value="MFS_dom"/>
</dbReference>
<evidence type="ECO:0000256" key="3">
    <source>
        <dbReference type="ARBA" id="ARBA00023136"/>
    </source>
</evidence>
<proteinExistence type="predicted"/>
<feature type="domain" description="Major facilitator superfamily (MFS) profile" evidence="6">
    <location>
        <begin position="1"/>
        <end position="203"/>
    </location>
</feature>
<dbReference type="InterPro" id="IPR011701">
    <property type="entry name" value="MFS"/>
</dbReference>
<dbReference type="EMBL" id="JAAGBB010000010">
    <property type="protein sequence ID" value="MBR0664796.1"/>
    <property type="molecule type" value="Genomic_DNA"/>
</dbReference>
<dbReference type="Gene3D" id="1.20.1250.20">
    <property type="entry name" value="MFS general substrate transporter like domains"/>
    <property type="match status" value="1"/>
</dbReference>
<evidence type="ECO:0000259" key="6">
    <source>
        <dbReference type="PROSITE" id="PS50850"/>
    </source>
</evidence>
<feature type="region of interest" description="Disordered" evidence="4">
    <location>
        <begin position="143"/>
        <end position="162"/>
    </location>
</feature>
<organism evidence="7 8">
    <name type="scientific">Plastoroseomonas hellenica</name>
    <dbReference type="NCBI Taxonomy" id="2687306"/>
    <lineage>
        <taxon>Bacteria</taxon>
        <taxon>Pseudomonadati</taxon>
        <taxon>Pseudomonadota</taxon>
        <taxon>Alphaproteobacteria</taxon>
        <taxon>Acetobacterales</taxon>
        <taxon>Acetobacteraceae</taxon>
        <taxon>Plastoroseomonas</taxon>
    </lineage>
</organism>
<dbReference type="Proteomes" id="UP001196870">
    <property type="component" value="Unassembled WGS sequence"/>
</dbReference>
<evidence type="ECO:0000256" key="4">
    <source>
        <dbReference type="SAM" id="MobiDB-lite"/>
    </source>
</evidence>
<reference evidence="8" key="1">
    <citation type="journal article" date="2021" name="Syst. Appl. Microbiol.">
        <title>Roseomonas hellenica sp. nov., isolated from roots of wild-growing Alkanna tinctoria.</title>
        <authorList>
            <person name="Rat A."/>
            <person name="Naranjo H.D."/>
            <person name="Lebbe L."/>
            <person name="Cnockaert M."/>
            <person name="Krigas N."/>
            <person name="Grigoriadou K."/>
            <person name="Maloupa E."/>
            <person name="Willems A."/>
        </authorList>
    </citation>
    <scope>NUCLEOTIDE SEQUENCE [LARGE SCALE GENOMIC DNA]</scope>
    <source>
        <strain evidence="8">LMG 31523</strain>
    </source>
</reference>
<dbReference type="InterPro" id="IPR036259">
    <property type="entry name" value="MFS_trans_sf"/>
</dbReference>
<name>A0ABS5EWZ5_9PROT</name>
<comment type="caution">
    <text evidence="7">The sequence shown here is derived from an EMBL/GenBank/DDBJ whole genome shotgun (WGS) entry which is preliminary data.</text>
</comment>
<keyword evidence="2 5" id="KW-1133">Transmembrane helix</keyword>
<accession>A0ABS5EWZ5</accession>
<feature type="compositionally biased region" description="Low complexity" evidence="4">
    <location>
        <begin position="151"/>
        <end position="162"/>
    </location>
</feature>
<keyword evidence="8" id="KW-1185">Reference proteome</keyword>
<dbReference type="PROSITE" id="PS50850">
    <property type="entry name" value="MFS"/>
    <property type="match status" value="1"/>
</dbReference>
<evidence type="ECO:0000256" key="1">
    <source>
        <dbReference type="ARBA" id="ARBA00022692"/>
    </source>
</evidence>
<evidence type="ECO:0000313" key="7">
    <source>
        <dbReference type="EMBL" id="MBR0664796.1"/>
    </source>
</evidence>
<gene>
    <name evidence="7" type="ORF">GXW71_10580</name>
</gene>
<keyword evidence="1 5" id="KW-0812">Transmembrane</keyword>
<dbReference type="Pfam" id="PF07690">
    <property type="entry name" value="MFS_1"/>
    <property type="match status" value="1"/>
</dbReference>
<feature type="transmembrane region" description="Helical" evidence="5">
    <location>
        <begin position="84"/>
        <end position="104"/>
    </location>
</feature>
<sequence>MSQVALVLLAGGLSAASTGWIFLFALSAAIGGGGAAISTPASSHLLGRYSPPSYAPLVFSLKQTAVPAGLLMAGLLGPALTQSVGWSTTLNIAAAGCVLFAFMLQRLRPEFDADRVPSRQFRFSDFRTTFTSVLATTDLRNPWHASRSTDSRPFSPPISSSTFSSSAMIWRLLAWYSRSPCSWPCRAAYCGAGSAAPPSHREA</sequence>
<evidence type="ECO:0000256" key="2">
    <source>
        <dbReference type="ARBA" id="ARBA00022989"/>
    </source>
</evidence>
<protein>
    <submittedName>
        <fullName evidence="7">MFS transporter</fullName>
    </submittedName>
</protein>
<evidence type="ECO:0000313" key="8">
    <source>
        <dbReference type="Proteomes" id="UP001196870"/>
    </source>
</evidence>
<keyword evidence="3 5" id="KW-0472">Membrane</keyword>
<dbReference type="SUPFAM" id="SSF103473">
    <property type="entry name" value="MFS general substrate transporter"/>
    <property type="match status" value="1"/>
</dbReference>
<evidence type="ECO:0000256" key="5">
    <source>
        <dbReference type="SAM" id="Phobius"/>
    </source>
</evidence>